<dbReference type="EMBL" id="JABFOF010000003">
    <property type="protein sequence ID" value="KAG2403325.1"/>
    <property type="molecule type" value="Genomic_DNA"/>
</dbReference>
<accession>A0A8T0L007</accession>
<dbReference type="GO" id="GO:0005773">
    <property type="term" value="C:vacuole"/>
    <property type="evidence" value="ECO:0007669"/>
    <property type="project" value="TreeGrafter"/>
</dbReference>
<keyword evidence="4 9" id="KW-0121">Carboxypeptidase</keyword>
<dbReference type="PANTHER" id="PTHR11802:SF113">
    <property type="entry name" value="SERINE CARBOXYPEPTIDASE CTSA-4.1"/>
    <property type="match status" value="1"/>
</dbReference>
<evidence type="ECO:0000256" key="8">
    <source>
        <dbReference type="ARBA" id="ARBA00023180"/>
    </source>
</evidence>
<evidence type="ECO:0000256" key="9">
    <source>
        <dbReference type="RuleBase" id="RU361156"/>
    </source>
</evidence>
<dbReference type="InterPro" id="IPR033124">
    <property type="entry name" value="Ser_caboxypep_his_AS"/>
</dbReference>
<evidence type="ECO:0000256" key="7">
    <source>
        <dbReference type="ARBA" id="ARBA00022801"/>
    </source>
</evidence>
<evidence type="ECO:0000313" key="10">
    <source>
        <dbReference type="EMBL" id="KAG2403325.1"/>
    </source>
</evidence>
<reference evidence="10 11" key="1">
    <citation type="submission" date="2020-05" db="EMBL/GenBank/DDBJ databases">
        <title>Vigna angularis (adzuki bean) Var. LongXiaoDou No. 4 denovo assembly.</title>
        <authorList>
            <person name="Xiang H."/>
        </authorList>
    </citation>
    <scope>NUCLEOTIDE SEQUENCE [LARGE SCALE GENOMIC DNA]</scope>
    <source>
        <tissue evidence="10">Leaf</tissue>
    </source>
</reference>
<proteinExistence type="inferred from homology"/>
<sequence length="690" mass="77246">MGQSSVIFLCAHLLLLFFSPSTYASASDGAALLAKRLISDLNLFPDDAVNFVPVANSSLQPRKIVEKRLRFPNLVASDSEPSVEDLGHHAGYYPIEHSHAARMFYFFFESRNRKEDPVVIWLTGGPGCSSELALFYENGPFKIADDLSLVWNEYGWDKLRPDLFVTCLKFESNRSCLEVFVMLLWPPFDYDLGDALHILLRVVFSDNVLMRLKANMIPSCHNLILLLQATFHASNLLYVDQPTGTGFSYSTDLRDIRHDEDGVSNDLYDFIQAFFAEHPQYAKNDFFITGESYAGHYIPAFATRVHRGNKAKEGIHINLKGFAIGDGLTNPAIQYKAYPDYAFEMGIIKKATRNRLNKVLVPACELAIKLCGTNGKTSCVAAYVACNLIFSDIMLHAGDTNEETHPYIYGHLDLEAMCQYIHYCYRQLNILTLQYYDIRKKCEGSLCYDFSNMEKFLNQKSVRDSLGVGKIHFVSCSTEVYMAMLVDWMRNLEVGIPALLEDGVNLLIYAGEYDLICNWLGNSRWVHALEWSGKNEFTSSLEVPFVVDGSEAGLLKSYGPLSFLKVHDAGHMVPMDQPKAALEMLKKWTNGSLSESRAQKENLGPLLQSHDFLRTKGPLKNSLENSGYFRRKGKAFSNGSGDTFFATAGASASSPRASEGRRVVLRCEDLVLQRLGANKGLDGISVSNQG</sequence>
<dbReference type="Pfam" id="PF00450">
    <property type="entry name" value="Peptidase_S10"/>
    <property type="match status" value="2"/>
</dbReference>
<dbReference type="FunFam" id="3.40.50.1820:FF:001148">
    <property type="entry name" value="Carboxypeptidase"/>
    <property type="match status" value="1"/>
</dbReference>
<dbReference type="GO" id="GO:0005576">
    <property type="term" value="C:extracellular region"/>
    <property type="evidence" value="ECO:0007669"/>
    <property type="project" value="UniProtKB-SubCell"/>
</dbReference>
<evidence type="ECO:0000256" key="2">
    <source>
        <dbReference type="ARBA" id="ARBA00009431"/>
    </source>
</evidence>
<evidence type="ECO:0000256" key="5">
    <source>
        <dbReference type="ARBA" id="ARBA00022670"/>
    </source>
</evidence>
<evidence type="ECO:0000256" key="4">
    <source>
        <dbReference type="ARBA" id="ARBA00022645"/>
    </source>
</evidence>
<dbReference type="Gene3D" id="3.40.50.1820">
    <property type="entry name" value="alpha/beta hydrolase"/>
    <property type="match status" value="1"/>
</dbReference>
<name>A0A8T0L007_PHAAN</name>
<gene>
    <name evidence="10" type="ORF">HKW66_Vig0186120</name>
</gene>
<dbReference type="GO" id="GO:0006508">
    <property type="term" value="P:proteolysis"/>
    <property type="evidence" value="ECO:0007669"/>
    <property type="project" value="UniProtKB-KW"/>
</dbReference>
<dbReference type="PRINTS" id="PR00724">
    <property type="entry name" value="CRBOXYPTASEC"/>
</dbReference>
<keyword evidence="6 9" id="KW-0732">Signal</keyword>
<dbReference type="EC" id="3.4.16.-" evidence="9"/>
<dbReference type="PROSITE" id="PS00560">
    <property type="entry name" value="CARBOXYPEPT_SER_HIS"/>
    <property type="match status" value="1"/>
</dbReference>
<evidence type="ECO:0000256" key="1">
    <source>
        <dbReference type="ARBA" id="ARBA00004613"/>
    </source>
</evidence>
<dbReference type="InterPro" id="IPR029058">
    <property type="entry name" value="AB_hydrolase_fold"/>
</dbReference>
<dbReference type="Proteomes" id="UP000743370">
    <property type="component" value="Unassembled WGS sequence"/>
</dbReference>
<comment type="subcellular location">
    <subcellularLocation>
        <location evidence="1">Secreted</location>
    </subcellularLocation>
</comment>
<evidence type="ECO:0000313" key="11">
    <source>
        <dbReference type="Proteomes" id="UP000743370"/>
    </source>
</evidence>
<dbReference type="SUPFAM" id="SSF53474">
    <property type="entry name" value="alpha/beta-Hydrolases"/>
    <property type="match status" value="2"/>
</dbReference>
<organism evidence="10 11">
    <name type="scientific">Phaseolus angularis</name>
    <name type="common">Azuki bean</name>
    <name type="synonym">Vigna angularis</name>
    <dbReference type="NCBI Taxonomy" id="3914"/>
    <lineage>
        <taxon>Eukaryota</taxon>
        <taxon>Viridiplantae</taxon>
        <taxon>Streptophyta</taxon>
        <taxon>Embryophyta</taxon>
        <taxon>Tracheophyta</taxon>
        <taxon>Spermatophyta</taxon>
        <taxon>Magnoliopsida</taxon>
        <taxon>eudicotyledons</taxon>
        <taxon>Gunneridae</taxon>
        <taxon>Pentapetalae</taxon>
        <taxon>rosids</taxon>
        <taxon>fabids</taxon>
        <taxon>Fabales</taxon>
        <taxon>Fabaceae</taxon>
        <taxon>Papilionoideae</taxon>
        <taxon>50 kb inversion clade</taxon>
        <taxon>NPAAA clade</taxon>
        <taxon>indigoferoid/millettioid clade</taxon>
        <taxon>Phaseoleae</taxon>
        <taxon>Vigna</taxon>
    </lineage>
</organism>
<dbReference type="InterPro" id="IPR001563">
    <property type="entry name" value="Peptidase_S10"/>
</dbReference>
<feature type="signal peptide" evidence="9">
    <location>
        <begin position="1"/>
        <end position="24"/>
    </location>
</feature>
<keyword evidence="8" id="KW-0325">Glycoprotein</keyword>
<dbReference type="GO" id="GO:0004185">
    <property type="term" value="F:serine-type carboxypeptidase activity"/>
    <property type="evidence" value="ECO:0007669"/>
    <property type="project" value="UniProtKB-UniRule"/>
</dbReference>
<keyword evidence="7 9" id="KW-0378">Hydrolase</keyword>
<keyword evidence="3" id="KW-0964">Secreted</keyword>
<comment type="similarity">
    <text evidence="2 9">Belongs to the peptidase S10 family.</text>
</comment>
<dbReference type="AlphaFoldDB" id="A0A8T0L007"/>
<dbReference type="InterPro" id="IPR018202">
    <property type="entry name" value="Ser_caboxypep_ser_AS"/>
</dbReference>
<evidence type="ECO:0000256" key="3">
    <source>
        <dbReference type="ARBA" id="ARBA00022525"/>
    </source>
</evidence>
<comment type="caution">
    <text evidence="10">The sequence shown here is derived from an EMBL/GenBank/DDBJ whole genome shotgun (WGS) entry which is preliminary data.</text>
</comment>
<protein>
    <recommendedName>
        <fullName evidence="9">Carboxypeptidase</fullName>
        <ecNumber evidence="9">3.4.16.-</ecNumber>
    </recommendedName>
</protein>
<evidence type="ECO:0000256" key="6">
    <source>
        <dbReference type="ARBA" id="ARBA00022729"/>
    </source>
</evidence>
<keyword evidence="5 9" id="KW-0645">Protease</keyword>
<dbReference type="PROSITE" id="PS00131">
    <property type="entry name" value="CARBOXYPEPT_SER_SER"/>
    <property type="match status" value="1"/>
</dbReference>
<dbReference type="PANTHER" id="PTHR11802">
    <property type="entry name" value="SERINE PROTEASE FAMILY S10 SERINE CARBOXYPEPTIDASE"/>
    <property type="match status" value="1"/>
</dbReference>
<feature type="chain" id="PRO_5035962224" description="Carboxypeptidase" evidence="9">
    <location>
        <begin position="25"/>
        <end position="690"/>
    </location>
</feature>